<keyword evidence="7" id="KW-1185">Reference proteome</keyword>
<gene>
    <name evidence="6" type="ORF">QRX60_30880</name>
</gene>
<dbReference type="GO" id="GO:0003677">
    <property type="term" value="F:DNA binding"/>
    <property type="evidence" value="ECO:0007669"/>
    <property type="project" value="UniProtKB-UniRule"/>
</dbReference>
<keyword evidence="2 4" id="KW-0238">DNA-binding</keyword>
<feature type="DNA-binding region" description="H-T-H motif" evidence="4">
    <location>
        <begin position="39"/>
        <end position="58"/>
    </location>
</feature>
<evidence type="ECO:0000313" key="7">
    <source>
        <dbReference type="Proteomes" id="UP001239397"/>
    </source>
</evidence>
<dbReference type="RefSeq" id="WP_285994943.1">
    <property type="nucleotide sequence ID" value="NZ_CP127295.1"/>
</dbReference>
<dbReference type="Pfam" id="PF00440">
    <property type="entry name" value="TetR_N"/>
    <property type="match status" value="1"/>
</dbReference>
<name>A0A9Y2JKD7_9PSEU</name>
<accession>A0A9Y2JKD7</accession>
<dbReference type="PANTHER" id="PTHR47506:SF6">
    <property type="entry name" value="HTH-TYPE TRANSCRIPTIONAL REPRESSOR NEMR"/>
    <property type="match status" value="1"/>
</dbReference>
<dbReference type="SUPFAM" id="SSF46689">
    <property type="entry name" value="Homeodomain-like"/>
    <property type="match status" value="1"/>
</dbReference>
<organism evidence="6 7">
    <name type="scientific">Amycolatopsis mongoliensis</name>
    <dbReference type="NCBI Taxonomy" id="715475"/>
    <lineage>
        <taxon>Bacteria</taxon>
        <taxon>Bacillati</taxon>
        <taxon>Actinomycetota</taxon>
        <taxon>Actinomycetes</taxon>
        <taxon>Pseudonocardiales</taxon>
        <taxon>Pseudonocardiaceae</taxon>
        <taxon>Amycolatopsis</taxon>
    </lineage>
</organism>
<dbReference type="Proteomes" id="UP001239397">
    <property type="component" value="Chromosome"/>
</dbReference>
<dbReference type="AlphaFoldDB" id="A0A9Y2JKD7"/>
<evidence type="ECO:0000256" key="2">
    <source>
        <dbReference type="ARBA" id="ARBA00023125"/>
    </source>
</evidence>
<dbReference type="PROSITE" id="PS50977">
    <property type="entry name" value="HTH_TETR_2"/>
    <property type="match status" value="1"/>
</dbReference>
<dbReference type="EMBL" id="CP127295">
    <property type="protein sequence ID" value="WIX98458.1"/>
    <property type="molecule type" value="Genomic_DNA"/>
</dbReference>
<keyword evidence="3" id="KW-0804">Transcription</keyword>
<evidence type="ECO:0000313" key="6">
    <source>
        <dbReference type="EMBL" id="WIX98458.1"/>
    </source>
</evidence>
<dbReference type="KEGG" id="amog:QRX60_30880"/>
<evidence type="ECO:0000256" key="4">
    <source>
        <dbReference type="PROSITE-ProRule" id="PRU00335"/>
    </source>
</evidence>
<proteinExistence type="predicted"/>
<feature type="domain" description="HTH tetR-type" evidence="5">
    <location>
        <begin position="16"/>
        <end position="76"/>
    </location>
</feature>
<evidence type="ECO:0000259" key="5">
    <source>
        <dbReference type="PROSITE" id="PS50977"/>
    </source>
</evidence>
<reference evidence="6 7" key="1">
    <citation type="submission" date="2023-06" db="EMBL/GenBank/DDBJ databases">
        <authorList>
            <person name="Oyuntsetseg B."/>
            <person name="Kim S.B."/>
        </authorList>
    </citation>
    <scope>NUCLEOTIDE SEQUENCE [LARGE SCALE GENOMIC DNA]</scope>
    <source>
        <strain evidence="6 7">4-36</strain>
    </source>
</reference>
<evidence type="ECO:0000256" key="3">
    <source>
        <dbReference type="ARBA" id="ARBA00023163"/>
    </source>
</evidence>
<evidence type="ECO:0000256" key="1">
    <source>
        <dbReference type="ARBA" id="ARBA00023015"/>
    </source>
</evidence>
<dbReference type="Gene3D" id="1.10.357.10">
    <property type="entry name" value="Tetracycline Repressor, domain 2"/>
    <property type="match status" value="1"/>
</dbReference>
<keyword evidence="1" id="KW-0805">Transcription regulation</keyword>
<dbReference type="InterPro" id="IPR009057">
    <property type="entry name" value="Homeodomain-like_sf"/>
</dbReference>
<protein>
    <submittedName>
        <fullName evidence="6">TetR/AcrR family transcriptional regulator</fullName>
    </submittedName>
</protein>
<dbReference type="PANTHER" id="PTHR47506">
    <property type="entry name" value="TRANSCRIPTIONAL REGULATORY PROTEIN"/>
    <property type="match status" value="1"/>
</dbReference>
<dbReference type="InterPro" id="IPR001647">
    <property type="entry name" value="HTH_TetR"/>
</dbReference>
<sequence length="190" mass="20140">MPAMRPGDLPVTPKGRETRDGLLDAGETVAARAGLAGLSVAAVTAQAGVAKGTFYVHFTDRAAFVAAIERRFYDRVAERVLAAVASLDPGRAFLVAAVEAYLDACLANRAVKALILDSRAHAERGALFTELLDRFEALVAPSMKVTGMMPVGVNVRLLIALASEAVLIELEHGNQVDEVRDSVRAMLRGA</sequence>